<proteinExistence type="predicted"/>
<comment type="caution">
    <text evidence="2">The sequence shown here is derived from an EMBL/GenBank/DDBJ whole genome shotgun (WGS) entry which is preliminary data.</text>
</comment>
<reference evidence="3" key="1">
    <citation type="submission" date="2017-01" db="EMBL/GenBank/DDBJ databases">
        <title>Comparative genomics of anhydrobiosis in the tardigrade Hypsibius dujardini.</title>
        <authorList>
            <person name="Yoshida Y."/>
            <person name="Koutsovoulos G."/>
            <person name="Laetsch D."/>
            <person name="Stevens L."/>
            <person name="Kumar S."/>
            <person name="Horikawa D."/>
            <person name="Ishino K."/>
            <person name="Komine S."/>
            <person name="Tomita M."/>
            <person name="Blaxter M."/>
            <person name="Arakawa K."/>
        </authorList>
    </citation>
    <scope>NUCLEOTIDE SEQUENCE [LARGE SCALE GENOMIC DNA]</scope>
    <source>
        <strain evidence="3">Z151</strain>
    </source>
</reference>
<dbReference type="Pfam" id="PF00629">
    <property type="entry name" value="MAM"/>
    <property type="match status" value="1"/>
</dbReference>
<sequence length="279" mass="31793">MIVTADRFLFSTISNAATESLVAQVISPVIPRLPRRSDYCLKFSMQFDAKESSKLQIMLHRRPGTQQTLVHEFLGSPRQLDWRSVEIDFSYPLEFQISLRVEAGPRSIHRAGMLSTTWYYCRDNAALQFTTVPDQGKEWHRFNIHDTENIMAPIVPTRPNHLSSDRFLLAELTNKAINTVAGQLVSSRVPRVAGRAEFCLKFSMFFEAPDLTKLKIMTHRLPEDVQKLVHETISVPDLERCRNRLPVPLGIPAEIVNTNVGKVCDFEENECGFINAGRH</sequence>
<feature type="domain" description="MAM" evidence="1">
    <location>
        <begin position="6"/>
        <end position="103"/>
    </location>
</feature>
<dbReference type="AlphaFoldDB" id="A0A9X6NJB8"/>
<evidence type="ECO:0000259" key="1">
    <source>
        <dbReference type="Pfam" id="PF00629"/>
    </source>
</evidence>
<organism evidence="2 3">
    <name type="scientific">Hypsibius exemplaris</name>
    <name type="common">Freshwater tardigrade</name>
    <dbReference type="NCBI Taxonomy" id="2072580"/>
    <lineage>
        <taxon>Eukaryota</taxon>
        <taxon>Metazoa</taxon>
        <taxon>Ecdysozoa</taxon>
        <taxon>Tardigrada</taxon>
        <taxon>Eutardigrada</taxon>
        <taxon>Parachela</taxon>
        <taxon>Hypsibioidea</taxon>
        <taxon>Hypsibiidae</taxon>
        <taxon>Hypsibius</taxon>
    </lineage>
</organism>
<protein>
    <recommendedName>
        <fullName evidence="1">MAM domain-containing protein</fullName>
    </recommendedName>
</protein>
<evidence type="ECO:0000313" key="2">
    <source>
        <dbReference type="EMBL" id="OWA53776.1"/>
    </source>
</evidence>
<dbReference type="InterPro" id="IPR000998">
    <property type="entry name" value="MAM_dom"/>
</dbReference>
<gene>
    <name evidence="2" type="ORF">BV898_18197</name>
</gene>
<dbReference type="GO" id="GO:0016020">
    <property type="term" value="C:membrane"/>
    <property type="evidence" value="ECO:0007669"/>
    <property type="project" value="InterPro"/>
</dbReference>
<evidence type="ECO:0000313" key="3">
    <source>
        <dbReference type="Proteomes" id="UP000192578"/>
    </source>
</evidence>
<dbReference type="Proteomes" id="UP000192578">
    <property type="component" value="Unassembled WGS sequence"/>
</dbReference>
<keyword evidence="3" id="KW-1185">Reference proteome</keyword>
<dbReference type="EMBL" id="MTYJ01000345">
    <property type="protein sequence ID" value="OWA53776.1"/>
    <property type="molecule type" value="Genomic_DNA"/>
</dbReference>
<accession>A0A9X6NJB8</accession>
<name>A0A9X6NJB8_HYPEX</name>
<dbReference type="Gene3D" id="2.60.120.200">
    <property type="match status" value="1"/>
</dbReference>